<keyword evidence="6" id="KW-0458">Lysosome</keyword>
<dbReference type="EC" id="3.1.2.2" evidence="7"/>
<name>A0AAD2JIA0_9STRA</name>
<proteinExistence type="predicted"/>
<keyword evidence="3" id="KW-0378">Hydrolase</keyword>
<dbReference type="GO" id="GO:0098599">
    <property type="term" value="F:palmitoyl hydrolase activity"/>
    <property type="evidence" value="ECO:0007669"/>
    <property type="project" value="InterPro"/>
</dbReference>
<evidence type="ECO:0000256" key="2">
    <source>
        <dbReference type="ARBA" id="ARBA00022729"/>
    </source>
</evidence>
<comment type="subcellular location">
    <subcellularLocation>
        <location evidence="1">Lysosome</location>
    </subcellularLocation>
</comment>
<evidence type="ECO:0000256" key="10">
    <source>
        <dbReference type="SAM" id="SignalP"/>
    </source>
</evidence>
<dbReference type="Gene3D" id="3.40.50.1820">
    <property type="entry name" value="alpha/beta hydrolase"/>
    <property type="match status" value="1"/>
</dbReference>
<dbReference type="SUPFAM" id="SSF53474">
    <property type="entry name" value="alpha/beta-Hydrolases"/>
    <property type="match status" value="1"/>
</dbReference>
<dbReference type="PANTHER" id="PTHR11247:SF27">
    <property type="entry name" value="LYSOSOMAL THIOESTERASE PPT2"/>
    <property type="match status" value="1"/>
</dbReference>
<dbReference type="GO" id="GO:0016790">
    <property type="term" value="F:thiolester hydrolase activity"/>
    <property type="evidence" value="ECO:0007669"/>
    <property type="project" value="TreeGrafter"/>
</dbReference>
<dbReference type="EMBL" id="CAKOGP040001836">
    <property type="protein sequence ID" value="CAJ1953645.1"/>
    <property type="molecule type" value="Genomic_DNA"/>
</dbReference>
<evidence type="ECO:0000256" key="6">
    <source>
        <dbReference type="ARBA" id="ARBA00023228"/>
    </source>
</evidence>
<evidence type="ECO:0000256" key="5">
    <source>
        <dbReference type="ARBA" id="ARBA00023180"/>
    </source>
</evidence>
<keyword evidence="12" id="KW-1185">Reference proteome</keyword>
<organism evidence="11 12">
    <name type="scientific">Cylindrotheca closterium</name>
    <dbReference type="NCBI Taxonomy" id="2856"/>
    <lineage>
        <taxon>Eukaryota</taxon>
        <taxon>Sar</taxon>
        <taxon>Stramenopiles</taxon>
        <taxon>Ochrophyta</taxon>
        <taxon>Bacillariophyta</taxon>
        <taxon>Bacillariophyceae</taxon>
        <taxon>Bacillariophycidae</taxon>
        <taxon>Bacillariales</taxon>
        <taxon>Bacillariaceae</taxon>
        <taxon>Cylindrotheca</taxon>
    </lineage>
</organism>
<comment type="function">
    <text evidence="9">Catalyzes the cleavage of thioester bonds from S-palmitoyl-CoA or S-palmitoyl-N-acetylcysteamine (unbranched structures) but does not have activity against palmitoylcysteine or palmitoylated proteins, branched structures or bulky head groups. Conversely, hydrolyzes both long and short chain fatty acyl-CoA substrate.</text>
</comment>
<dbReference type="PANTHER" id="PTHR11247">
    <property type="entry name" value="PALMITOYL-PROTEIN THIOESTERASE/DOLICHYLDIPHOSPHATASE 1"/>
    <property type="match status" value="1"/>
</dbReference>
<comment type="catalytic activity">
    <reaction evidence="8">
        <text>S-hexadecanoyl-N-acetylcysteamine + H2O = N-acetylcysteamine + hexadecanoate + H(+)</text>
        <dbReference type="Rhea" id="RHEA:84099"/>
        <dbReference type="ChEBI" id="CHEBI:7896"/>
        <dbReference type="ChEBI" id="CHEBI:15377"/>
        <dbReference type="ChEBI" id="CHEBI:15378"/>
        <dbReference type="ChEBI" id="CHEBI:74410"/>
        <dbReference type="ChEBI" id="CHEBI:233601"/>
    </reaction>
</comment>
<dbReference type="Pfam" id="PF02089">
    <property type="entry name" value="Palm_thioest"/>
    <property type="match status" value="1"/>
</dbReference>
<dbReference type="GO" id="GO:0005764">
    <property type="term" value="C:lysosome"/>
    <property type="evidence" value="ECO:0007669"/>
    <property type="project" value="UniProtKB-SubCell"/>
</dbReference>
<dbReference type="InterPro" id="IPR029058">
    <property type="entry name" value="AB_hydrolase_fold"/>
</dbReference>
<keyword evidence="5" id="KW-0325">Glycoprotein</keyword>
<dbReference type="AlphaFoldDB" id="A0AAD2JIA0"/>
<accession>A0AAD2JIA0</accession>
<keyword evidence="4" id="KW-1015">Disulfide bond</keyword>
<evidence type="ECO:0000313" key="12">
    <source>
        <dbReference type="Proteomes" id="UP001295423"/>
    </source>
</evidence>
<dbReference type="InterPro" id="IPR002472">
    <property type="entry name" value="Palm_thioest"/>
</dbReference>
<dbReference type="Proteomes" id="UP001295423">
    <property type="component" value="Unassembled WGS sequence"/>
</dbReference>
<evidence type="ECO:0000256" key="4">
    <source>
        <dbReference type="ARBA" id="ARBA00023157"/>
    </source>
</evidence>
<comment type="caution">
    <text evidence="11">The sequence shown here is derived from an EMBL/GenBank/DDBJ whole genome shotgun (WGS) entry which is preliminary data.</text>
</comment>
<evidence type="ECO:0000256" key="7">
    <source>
        <dbReference type="ARBA" id="ARBA00038848"/>
    </source>
</evidence>
<keyword evidence="2 10" id="KW-0732">Signal</keyword>
<feature type="chain" id="PRO_5042063673" description="palmitoyl-CoA hydrolase" evidence="10">
    <location>
        <begin position="23"/>
        <end position="386"/>
    </location>
</feature>
<evidence type="ECO:0000313" key="11">
    <source>
        <dbReference type="EMBL" id="CAJ1953645.1"/>
    </source>
</evidence>
<protein>
    <recommendedName>
        <fullName evidence="7">palmitoyl-CoA hydrolase</fullName>
        <ecNumber evidence="7">3.1.2.2</ecNumber>
    </recommendedName>
</protein>
<evidence type="ECO:0000256" key="9">
    <source>
        <dbReference type="ARBA" id="ARBA00093353"/>
    </source>
</evidence>
<dbReference type="PRINTS" id="PR00414">
    <property type="entry name" value="PPTHIESTRASE"/>
</dbReference>
<feature type="signal peptide" evidence="10">
    <location>
        <begin position="1"/>
        <end position="22"/>
    </location>
</feature>
<reference evidence="11" key="1">
    <citation type="submission" date="2023-08" db="EMBL/GenBank/DDBJ databases">
        <authorList>
            <person name="Audoor S."/>
            <person name="Bilcke G."/>
        </authorList>
    </citation>
    <scope>NUCLEOTIDE SEQUENCE</scope>
</reference>
<evidence type="ECO:0000256" key="3">
    <source>
        <dbReference type="ARBA" id="ARBA00022801"/>
    </source>
</evidence>
<evidence type="ECO:0000256" key="1">
    <source>
        <dbReference type="ARBA" id="ARBA00004371"/>
    </source>
</evidence>
<sequence length="386" mass="43412">MMRKSFSSTLLILLISFPTVITTSRNEEPRLCHSPELYDDFPMLCQMLDRLREDGDALADEITAWAAEHQLLVGEGWDMTNAKQLETTLSSSATSKLPVVFAHGMGDSCFNSGFQNLVKHTSTLLNDVYSVCIPTGKDKSEDTTNGYLLNMDASVDVFAEGIKADTMLKDGFHAIGLSQGNNVIRGYITRYNEPSVNTFISINGVNAGTGALPNCFPSVDNENGGKKVGSVCSLLTEQASKRAYSDFYQQHNFQANYWRDPNHQDEYRKFSQLARWNNEGEPFNQSYKDNFLKTKKFVWVRATKDGMVWPSEGEHWGAADPAAPLKHILPRNETEWYITDSFGLKTAEEAGKNHYISFEGDHLQFSMEDYTDWVNKYLGDSESVTM</sequence>
<evidence type="ECO:0000256" key="8">
    <source>
        <dbReference type="ARBA" id="ARBA00093223"/>
    </source>
</evidence>
<gene>
    <name evidence="11" type="ORF">CYCCA115_LOCUS14248</name>
</gene>